<protein>
    <submittedName>
        <fullName evidence="3">Tryptophan-associated membrane protein</fullName>
    </submittedName>
</protein>
<dbReference type="InterPro" id="IPR019051">
    <property type="entry name" value="Trp_biosyn_TM_oprn/chp"/>
</dbReference>
<evidence type="ECO:0000256" key="2">
    <source>
        <dbReference type="SAM" id="Phobius"/>
    </source>
</evidence>
<dbReference type="InterPro" id="IPR006311">
    <property type="entry name" value="TAT_signal"/>
</dbReference>
<evidence type="ECO:0000313" key="4">
    <source>
        <dbReference type="Proteomes" id="UP000196230"/>
    </source>
</evidence>
<name>A0A1R4IDG2_9MICC</name>
<feature type="transmembrane region" description="Helical" evidence="2">
    <location>
        <begin position="75"/>
        <end position="97"/>
    </location>
</feature>
<gene>
    <name evidence="3" type="ORF">FM125_01660</name>
</gene>
<reference evidence="3 4" key="1">
    <citation type="submission" date="2017-02" db="EMBL/GenBank/DDBJ databases">
        <authorList>
            <person name="Peterson S.W."/>
        </authorList>
    </citation>
    <scope>NUCLEOTIDE SEQUENCE [LARGE SCALE GENOMIC DNA]</scope>
    <source>
        <strain evidence="3 4">2B3F</strain>
    </source>
</reference>
<keyword evidence="2" id="KW-0812">Transmembrane</keyword>
<keyword evidence="2" id="KW-0472">Membrane</keyword>
<dbReference type="Proteomes" id="UP000196230">
    <property type="component" value="Unassembled WGS sequence"/>
</dbReference>
<keyword evidence="2" id="KW-1133">Transmembrane helix</keyword>
<sequence>MSLGRRTVVLAALAAGGLVLLAAGQTWVHATRLGSGAVAEVTADGSDASGVISAMAFVVLAAGLALTIARRIGRWVVGMLLVLAGAALAVTAGQAVLDPAAAAAPAVSAATGTTEAAAAYTVTFWPWIAVAGGILAVLAGLASLVAGGRWSHSRRFEAPAAEGGGALPTGDGEARAAGEGRRRGAGEGSGGADGDEEELDPMDAWDELSAGNDPTG</sequence>
<dbReference type="EMBL" id="FUKP01000012">
    <property type="protein sequence ID" value="SJN17882.1"/>
    <property type="molecule type" value="Genomic_DNA"/>
</dbReference>
<organism evidence="3 4">
    <name type="scientific">Micrococcus lylae</name>
    <dbReference type="NCBI Taxonomy" id="1273"/>
    <lineage>
        <taxon>Bacteria</taxon>
        <taxon>Bacillati</taxon>
        <taxon>Actinomycetota</taxon>
        <taxon>Actinomycetes</taxon>
        <taxon>Micrococcales</taxon>
        <taxon>Micrococcaceae</taxon>
        <taxon>Micrococcus</taxon>
    </lineage>
</organism>
<feature type="transmembrane region" description="Helical" evidence="2">
    <location>
        <begin position="49"/>
        <end position="68"/>
    </location>
</feature>
<dbReference type="AlphaFoldDB" id="A0A1R4IDG2"/>
<dbReference type="PROSITE" id="PS51318">
    <property type="entry name" value="TAT"/>
    <property type="match status" value="1"/>
</dbReference>
<evidence type="ECO:0000256" key="1">
    <source>
        <dbReference type="SAM" id="MobiDB-lite"/>
    </source>
</evidence>
<feature type="region of interest" description="Disordered" evidence="1">
    <location>
        <begin position="159"/>
        <end position="216"/>
    </location>
</feature>
<dbReference type="Pfam" id="PF09534">
    <property type="entry name" value="Trp_oprn_chp"/>
    <property type="match status" value="1"/>
</dbReference>
<feature type="compositionally biased region" description="Acidic residues" evidence="1">
    <location>
        <begin position="193"/>
        <end position="206"/>
    </location>
</feature>
<feature type="compositionally biased region" description="Basic and acidic residues" evidence="1">
    <location>
        <begin position="172"/>
        <end position="185"/>
    </location>
</feature>
<evidence type="ECO:0000313" key="3">
    <source>
        <dbReference type="EMBL" id="SJN17882.1"/>
    </source>
</evidence>
<feature type="transmembrane region" description="Helical" evidence="2">
    <location>
        <begin position="124"/>
        <end position="146"/>
    </location>
</feature>
<dbReference type="RefSeq" id="WP_227718795.1">
    <property type="nucleotide sequence ID" value="NZ_FUKP01000012.1"/>
</dbReference>
<proteinExistence type="predicted"/>
<accession>A0A1R4IDG2</accession>